<evidence type="ECO:0000259" key="5">
    <source>
        <dbReference type="SMART" id="SM00864"/>
    </source>
</evidence>
<dbReference type="InterPro" id="IPR036525">
    <property type="entry name" value="Tubulin/FtsZ_GTPase_sf"/>
</dbReference>
<proteinExistence type="inferred from homology"/>
<keyword evidence="3" id="KW-0547">Nucleotide-binding</keyword>
<evidence type="ECO:0000313" key="6">
    <source>
        <dbReference type="EMBL" id="QCD92684.1"/>
    </source>
</evidence>
<organism evidence="6 7">
    <name type="scientific">Vigna unguiculata</name>
    <name type="common">Cowpea</name>
    <dbReference type="NCBI Taxonomy" id="3917"/>
    <lineage>
        <taxon>Eukaryota</taxon>
        <taxon>Viridiplantae</taxon>
        <taxon>Streptophyta</taxon>
        <taxon>Embryophyta</taxon>
        <taxon>Tracheophyta</taxon>
        <taxon>Spermatophyta</taxon>
        <taxon>Magnoliopsida</taxon>
        <taxon>eudicotyledons</taxon>
        <taxon>Gunneridae</taxon>
        <taxon>Pentapetalae</taxon>
        <taxon>rosids</taxon>
        <taxon>fabids</taxon>
        <taxon>Fabales</taxon>
        <taxon>Fabaceae</taxon>
        <taxon>Papilionoideae</taxon>
        <taxon>50 kb inversion clade</taxon>
        <taxon>NPAAA clade</taxon>
        <taxon>indigoferoid/millettioid clade</taxon>
        <taxon>Phaseoleae</taxon>
        <taxon>Vigna</taxon>
    </lineage>
</organism>
<gene>
    <name evidence="6" type="ORF">DEO72_LG5g752</name>
</gene>
<dbReference type="PRINTS" id="PR01161">
    <property type="entry name" value="TUBULIN"/>
</dbReference>
<dbReference type="InterPro" id="IPR000217">
    <property type="entry name" value="Tubulin"/>
</dbReference>
<dbReference type="Pfam" id="PF00091">
    <property type="entry name" value="Tubulin"/>
    <property type="match status" value="1"/>
</dbReference>
<dbReference type="AlphaFoldDB" id="A0A4D6LXS6"/>
<keyword evidence="7" id="KW-1185">Reference proteome</keyword>
<evidence type="ECO:0000313" key="7">
    <source>
        <dbReference type="Proteomes" id="UP000501690"/>
    </source>
</evidence>
<sequence>MRQTTGKYNGDSELQLERINIYDNEASGGRYVPRAVLMDLEPDTMDSIRSGPYGQIFHPDNFVFGQSGTGNNWAKGHYTEGVELIDLVLDVVRKEAGNCDCLQGEVAGVQVCHSLGGGTARSGTGNNWAKGHYTEGVELIDLVLDVVRKEAGNCDCLQGVPFSWGWNGFRHGDAFDLTVHEEYPDQMMLTFSVFPSPKRTLMSAWFWTMKLSTTFVSGPSSSLHPHPFCKKSRARASSHDGSQRHIWSSCNSGGRREFFVVVAGQSRAHSLRWLPSAVVAQARPQWRRSHRGSAFVVGLVARAQQLEVPLSCQFSFVFWYGGLRW</sequence>
<evidence type="ECO:0000256" key="4">
    <source>
        <dbReference type="ARBA" id="ARBA00023134"/>
    </source>
</evidence>
<reference evidence="6 7" key="1">
    <citation type="submission" date="2019-04" db="EMBL/GenBank/DDBJ databases">
        <title>An improved genome assembly and genetic linkage map for asparagus bean, Vigna unguiculata ssp. sesquipedialis.</title>
        <authorList>
            <person name="Xia Q."/>
            <person name="Zhang R."/>
            <person name="Dong Y."/>
        </authorList>
    </citation>
    <scope>NUCLEOTIDE SEQUENCE [LARGE SCALE GENOMIC DNA]</scope>
    <source>
        <tissue evidence="6">Leaf</tissue>
    </source>
</reference>
<dbReference type="Gene3D" id="3.40.50.1440">
    <property type="entry name" value="Tubulin/FtsZ, GTPase domain"/>
    <property type="match status" value="2"/>
</dbReference>
<dbReference type="InterPro" id="IPR002453">
    <property type="entry name" value="Beta_tubulin"/>
</dbReference>
<dbReference type="Proteomes" id="UP000501690">
    <property type="component" value="Linkage Group LG5"/>
</dbReference>
<protein>
    <submittedName>
        <fullName evidence="6">Tubulin beta</fullName>
    </submittedName>
</protein>
<dbReference type="SUPFAM" id="SSF52490">
    <property type="entry name" value="Tubulin nucleotide-binding domain-like"/>
    <property type="match status" value="2"/>
</dbReference>
<evidence type="ECO:0000256" key="2">
    <source>
        <dbReference type="ARBA" id="ARBA00022701"/>
    </source>
</evidence>
<keyword evidence="4" id="KW-0342">GTP-binding</keyword>
<dbReference type="GO" id="GO:0005874">
    <property type="term" value="C:microtubule"/>
    <property type="evidence" value="ECO:0007669"/>
    <property type="project" value="UniProtKB-KW"/>
</dbReference>
<dbReference type="GO" id="GO:0005525">
    <property type="term" value="F:GTP binding"/>
    <property type="evidence" value="ECO:0007669"/>
    <property type="project" value="UniProtKB-KW"/>
</dbReference>
<name>A0A4D6LXS6_VIGUN</name>
<feature type="domain" description="Tubulin/FtsZ GTPase" evidence="5">
    <location>
        <begin position="19"/>
        <end position="162"/>
    </location>
</feature>
<dbReference type="GO" id="GO:0003924">
    <property type="term" value="F:GTPase activity"/>
    <property type="evidence" value="ECO:0007669"/>
    <property type="project" value="InterPro"/>
</dbReference>
<dbReference type="GO" id="GO:0007017">
    <property type="term" value="P:microtubule-based process"/>
    <property type="evidence" value="ECO:0007669"/>
    <property type="project" value="InterPro"/>
</dbReference>
<dbReference type="EMBL" id="CP039349">
    <property type="protein sequence ID" value="QCD92684.1"/>
    <property type="molecule type" value="Genomic_DNA"/>
</dbReference>
<comment type="similarity">
    <text evidence="1">Belongs to the tubulin family.</text>
</comment>
<dbReference type="PRINTS" id="PR01163">
    <property type="entry name" value="BETATUBULIN"/>
</dbReference>
<dbReference type="SMART" id="SM00864">
    <property type="entry name" value="Tubulin"/>
    <property type="match status" value="1"/>
</dbReference>
<dbReference type="InterPro" id="IPR003008">
    <property type="entry name" value="Tubulin_FtsZ_GTPase"/>
</dbReference>
<evidence type="ECO:0000256" key="1">
    <source>
        <dbReference type="ARBA" id="ARBA00009636"/>
    </source>
</evidence>
<keyword evidence="2" id="KW-0493">Microtubule</keyword>
<dbReference type="PANTHER" id="PTHR11588">
    <property type="entry name" value="TUBULIN"/>
    <property type="match status" value="1"/>
</dbReference>
<accession>A0A4D6LXS6</accession>
<evidence type="ECO:0000256" key="3">
    <source>
        <dbReference type="ARBA" id="ARBA00022741"/>
    </source>
</evidence>
<dbReference type="GO" id="GO:0005200">
    <property type="term" value="F:structural constituent of cytoskeleton"/>
    <property type="evidence" value="ECO:0007669"/>
    <property type="project" value="InterPro"/>
</dbReference>